<feature type="domain" description="GIY-YIG" evidence="12">
    <location>
        <begin position="68"/>
        <end position="157"/>
    </location>
</feature>
<dbReference type="PANTHER" id="PTHR20208:SF10">
    <property type="entry name" value="STRUCTURE-SPECIFIC ENDONUCLEASE SUBUNIT SLX1"/>
    <property type="match status" value="1"/>
</dbReference>
<comment type="subcellular location">
    <subcellularLocation>
        <location evidence="11">Nucleus</location>
    </subcellularLocation>
</comment>
<keyword evidence="6 11" id="KW-0378">Hydrolase</keyword>
<dbReference type="CTD" id="6101922"/>
<dbReference type="PANTHER" id="PTHR20208">
    <property type="entry name" value="STRUCTURE-SPECIFIC ENDONUCLEASE SUBUNIT SLX1"/>
    <property type="match status" value="1"/>
</dbReference>
<evidence type="ECO:0000256" key="11">
    <source>
        <dbReference type="HAMAP-Rule" id="MF_03100"/>
    </source>
</evidence>
<dbReference type="InterPro" id="IPR050381">
    <property type="entry name" value="SLX1_endonuclease"/>
</dbReference>
<reference evidence="15" key="3">
    <citation type="submission" date="2019-12" db="UniProtKB">
        <authorList>
            <consortium name="WormBaseParasite"/>
        </authorList>
    </citation>
    <scope>IDENTIFICATION</scope>
</reference>
<evidence type="ECO:0000256" key="7">
    <source>
        <dbReference type="ARBA" id="ARBA00022833"/>
    </source>
</evidence>
<dbReference type="CDD" id="cd10455">
    <property type="entry name" value="GIY-YIG_SLX1"/>
    <property type="match status" value="1"/>
</dbReference>
<evidence type="ECO:0000256" key="6">
    <source>
        <dbReference type="ARBA" id="ARBA00022801"/>
    </source>
</evidence>
<evidence type="ECO:0000256" key="3">
    <source>
        <dbReference type="ARBA" id="ARBA00022759"/>
    </source>
</evidence>
<dbReference type="SUPFAM" id="SSF82771">
    <property type="entry name" value="GIY-YIG endonuclease"/>
    <property type="match status" value="1"/>
</dbReference>
<dbReference type="InterPro" id="IPR013083">
    <property type="entry name" value="Znf_RING/FYVE/PHD"/>
</dbReference>
<evidence type="ECO:0000259" key="12">
    <source>
        <dbReference type="PROSITE" id="PS50164"/>
    </source>
</evidence>
<dbReference type="Gene3D" id="3.30.40.10">
    <property type="entry name" value="Zinc/RING finger domain, C3HC4 (zinc finger)"/>
    <property type="match status" value="1"/>
</dbReference>
<keyword evidence="9 11" id="KW-0234">DNA repair</keyword>
<keyword evidence="1 11" id="KW-0540">Nuclease</keyword>
<evidence type="ECO:0000313" key="14">
    <source>
        <dbReference type="Proteomes" id="UP000006672"/>
    </source>
</evidence>
<dbReference type="InterPro" id="IPR035901">
    <property type="entry name" value="GIY-YIG_endonuc_sf"/>
</dbReference>
<keyword evidence="3 11" id="KW-0255">Endonuclease</keyword>
<evidence type="ECO:0000256" key="4">
    <source>
        <dbReference type="ARBA" id="ARBA00022763"/>
    </source>
</evidence>
<dbReference type="GeneID" id="6101922"/>
<dbReference type="GO" id="GO:0017108">
    <property type="term" value="F:5'-flap endonuclease activity"/>
    <property type="evidence" value="ECO:0007669"/>
    <property type="project" value="InterPro"/>
</dbReference>
<sequence>MSADESNIICIEDDEENIEESGVKYSDKLPVCQGSSKILCRSSSQEVIQENERKKRGKNYAVPSILDDFFGVYCLLSRSPNRYFKNRCYIGYTVNPNRRIRQHNAGKEFGGAKKTDHRGPWDMVCIIHGFPNSVSALRFEWAWQNPEKSRRLRLLNLKKRTSETAFGFRLRIACHMLNSDPWRRLSLTFRWLLPEEYDVAGTCSLCLKPILSISELLRCHANETCKSHFHMRCLSKHALNAVDEYRTSLFPIQGQCPKCGVVYLWGDLIRDQRILLAVNKFNSSSTLFNMIPRGKLIKM</sequence>
<comment type="caution">
    <text evidence="11">Lacks conserved residue(s) required for the propagation of feature annotation.</text>
</comment>
<dbReference type="AlphaFoldDB" id="A0A4E9ENU2"/>
<evidence type="ECO:0000256" key="1">
    <source>
        <dbReference type="ARBA" id="ARBA00022722"/>
    </source>
</evidence>
<keyword evidence="10 11" id="KW-0539">Nucleus</keyword>
<accession>A0A5S6PN02</accession>
<accession>A0A4E9ENU2</accession>
<dbReference type="OrthoDB" id="24645at2759"/>
<evidence type="ECO:0000256" key="10">
    <source>
        <dbReference type="ARBA" id="ARBA00023242"/>
    </source>
</evidence>
<evidence type="ECO:0000313" key="15">
    <source>
        <dbReference type="WBParaSite" id="Bm4448b.1"/>
    </source>
</evidence>
<dbReference type="GO" id="GO:0000724">
    <property type="term" value="P:double-strand break repair via homologous recombination"/>
    <property type="evidence" value="ECO:0007669"/>
    <property type="project" value="TreeGrafter"/>
</dbReference>
<reference evidence="14" key="1">
    <citation type="journal article" date="2007" name="Science">
        <title>Draft genome of the filarial nematode parasite Brugia malayi.</title>
        <authorList>
            <person name="Ghedin E."/>
            <person name="Wang S."/>
            <person name="Spiro D."/>
            <person name="Caler E."/>
            <person name="Zhao Q."/>
            <person name="Crabtree J."/>
            <person name="Allen J.E."/>
            <person name="Delcher A.L."/>
            <person name="Guiliano D.B."/>
            <person name="Miranda-Saavedra D."/>
            <person name="Angiuoli S.V."/>
            <person name="Creasy T."/>
            <person name="Amedeo P."/>
            <person name="Haas B."/>
            <person name="El-Sayed N.M."/>
            <person name="Wortman J.R."/>
            <person name="Feldblyum T."/>
            <person name="Tallon L."/>
            <person name="Schatz M."/>
            <person name="Shumway M."/>
            <person name="Koo H."/>
            <person name="Salzberg S.L."/>
            <person name="Schobel S."/>
            <person name="Pertea M."/>
            <person name="Pop M."/>
            <person name="White O."/>
            <person name="Barton G.J."/>
            <person name="Carlow C.K."/>
            <person name="Crawford M.J."/>
            <person name="Daub J."/>
            <person name="Dimmic M.W."/>
            <person name="Estes C.F."/>
            <person name="Foster J.M."/>
            <person name="Ganatra M."/>
            <person name="Gregory W.F."/>
            <person name="Johnson N.M."/>
            <person name="Jin J."/>
            <person name="Komuniecki R."/>
            <person name="Korf I."/>
            <person name="Kumar S."/>
            <person name="Laney S."/>
            <person name="Li B.W."/>
            <person name="Li W."/>
            <person name="Lindblom T.H."/>
            <person name="Lustigman S."/>
            <person name="Ma D."/>
            <person name="Maina C.V."/>
            <person name="Martin D.M."/>
            <person name="McCarter J.P."/>
            <person name="McReynolds L."/>
            <person name="Mitreva M."/>
            <person name="Nutman T.B."/>
            <person name="Parkinson J."/>
            <person name="Peregrin-Alvarez J.M."/>
            <person name="Poole C."/>
            <person name="Ren Q."/>
            <person name="Saunders L."/>
            <person name="Sluder A.E."/>
            <person name="Smith K."/>
            <person name="Stanke M."/>
            <person name="Unnasch T.R."/>
            <person name="Ware J."/>
            <person name="Wei A.D."/>
            <person name="Weil G."/>
            <person name="Williams D.J."/>
            <person name="Zhang Y."/>
            <person name="Williams S.A."/>
            <person name="Fraser-Liggett C."/>
            <person name="Slatko B."/>
            <person name="Blaxter M.L."/>
            <person name="Scott A.L."/>
        </authorList>
    </citation>
    <scope>NUCLEOTIDE SEQUENCE</scope>
    <source>
        <strain evidence="14">FR3</strain>
    </source>
</reference>
<evidence type="ECO:0000313" key="13">
    <source>
        <dbReference type="EMBL" id="VIO85819.1"/>
    </source>
</evidence>
<keyword evidence="4 11" id="KW-0227">DNA damage</keyword>
<organism evidence="13">
    <name type="scientific">Brugia malayi</name>
    <name type="common">Filarial nematode worm</name>
    <dbReference type="NCBI Taxonomy" id="6279"/>
    <lineage>
        <taxon>Eukaryota</taxon>
        <taxon>Metazoa</taxon>
        <taxon>Ecdysozoa</taxon>
        <taxon>Nematoda</taxon>
        <taxon>Chromadorea</taxon>
        <taxon>Rhabditida</taxon>
        <taxon>Spirurina</taxon>
        <taxon>Spiruromorpha</taxon>
        <taxon>Filarioidea</taxon>
        <taxon>Onchocercidae</taxon>
        <taxon>Brugia</taxon>
    </lineage>
</organism>
<evidence type="ECO:0000256" key="2">
    <source>
        <dbReference type="ARBA" id="ARBA00022723"/>
    </source>
</evidence>
<keyword evidence="8 11" id="KW-0233">DNA recombination</keyword>
<dbReference type="GO" id="GO:0008270">
    <property type="term" value="F:zinc ion binding"/>
    <property type="evidence" value="ECO:0007669"/>
    <property type="project" value="UniProtKB-KW"/>
</dbReference>
<keyword evidence="5" id="KW-0863">Zinc-finger</keyword>
<dbReference type="GO" id="GO:0033557">
    <property type="term" value="C:Slx1-Slx4 complex"/>
    <property type="evidence" value="ECO:0007669"/>
    <property type="project" value="UniProtKB-UniRule"/>
</dbReference>
<dbReference type="InterPro" id="IPR027520">
    <property type="entry name" value="Slx1"/>
</dbReference>
<reference evidence="13" key="2">
    <citation type="submission" date="2019-04" db="EMBL/GenBank/DDBJ databases">
        <authorList>
            <person name="Howe K."/>
            <person name="Paulini M."/>
            <person name="Williams G."/>
        </authorList>
    </citation>
    <scope>NUCLEOTIDE SEQUENCE [LARGE SCALE GENOMIC DNA]</scope>
    <source>
        <strain evidence="13">FR3</strain>
    </source>
</reference>
<proteinExistence type="inferred from homology"/>
<dbReference type="RefSeq" id="XP_042929040.1">
    <property type="nucleotide sequence ID" value="XM_043073106.1"/>
</dbReference>
<comment type="function">
    <text evidence="11">Catalytic subunit of a heterodimeric structure-specific endonuclease that resolves DNA secondary structures generated during DNA repair and recombination. Has endonuclease activity towards branched DNA substrates, introducing single-strand cuts in duplex DNA close to junctions with ss-DNA.</text>
</comment>
<name>A0A4E9ENU2_BRUMA</name>
<dbReference type="EC" id="3.1.-.-" evidence="11"/>
<dbReference type="HAMAP" id="MF_03100">
    <property type="entry name" value="Endonuc_su_Slx1"/>
    <property type="match status" value="1"/>
</dbReference>
<keyword evidence="14" id="KW-1185">Reference proteome</keyword>
<gene>
    <name evidence="13 15" type="primary">Bma-slx-1</name>
    <name evidence="13" type="ORF">BM_BM4448</name>
</gene>
<dbReference type="InterPro" id="IPR000305">
    <property type="entry name" value="GIY-YIG_endonuc"/>
</dbReference>
<dbReference type="CDD" id="cd15489">
    <property type="entry name" value="PHD_SF"/>
    <property type="match status" value="1"/>
</dbReference>
<dbReference type="InterPro" id="IPR048749">
    <property type="entry name" value="SLX1_C"/>
</dbReference>
<dbReference type="EMBL" id="CAAKNF010000196">
    <property type="protein sequence ID" value="VIO85819.1"/>
    <property type="molecule type" value="Genomic_DNA"/>
</dbReference>
<comment type="cofactor">
    <cofactor evidence="11">
        <name>a divalent metal cation</name>
        <dbReference type="ChEBI" id="CHEBI:60240"/>
    </cofactor>
</comment>
<comment type="similarity">
    <text evidence="11">Belongs to the SLX1 family.</text>
</comment>
<dbReference type="WBParaSite" id="Bm4448b.1">
    <property type="protein sequence ID" value="Bm4448b.1"/>
    <property type="gene ID" value="WBGene00224709"/>
</dbReference>
<evidence type="ECO:0000256" key="9">
    <source>
        <dbReference type="ARBA" id="ARBA00023204"/>
    </source>
</evidence>
<evidence type="ECO:0000256" key="8">
    <source>
        <dbReference type="ARBA" id="ARBA00023172"/>
    </source>
</evidence>
<dbReference type="FunFam" id="3.40.1440.10:FF:000008">
    <property type="entry name" value="Structure-specific endonuclease subunit SLX1 homolog"/>
    <property type="match status" value="1"/>
</dbReference>
<dbReference type="Pfam" id="PF21202">
    <property type="entry name" value="SLX1_C"/>
    <property type="match status" value="1"/>
</dbReference>
<comment type="subunit">
    <text evidence="11">Forms a heterodimer with a member of the SLX4 family.</text>
</comment>
<dbReference type="Proteomes" id="UP000006672">
    <property type="component" value="Unassembled WGS sequence"/>
</dbReference>
<dbReference type="GO" id="GO:0008821">
    <property type="term" value="F:crossover junction DNA endonuclease activity"/>
    <property type="evidence" value="ECO:0007669"/>
    <property type="project" value="TreeGrafter"/>
</dbReference>
<dbReference type="Pfam" id="PF01541">
    <property type="entry name" value="GIY-YIG"/>
    <property type="match status" value="1"/>
</dbReference>
<dbReference type="PROSITE" id="PS50164">
    <property type="entry name" value="GIY_YIG"/>
    <property type="match status" value="1"/>
</dbReference>
<keyword evidence="2" id="KW-0479">Metal-binding</keyword>
<keyword evidence="7" id="KW-0862">Zinc</keyword>
<evidence type="ECO:0000256" key="5">
    <source>
        <dbReference type="ARBA" id="ARBA00022771"/>
    </source>
</evidence>
<protein>
    <recommendedName>
        <fullName evidence="11">Structure-specific endonuclease subunit SLX1 homolog</fullName>
        <ecNumber evidence="11">3.1.-.-</ecNumber>
    </recommendedName>
</protein>
<dbReference type="Gene3D" id="3.40.1440.10">
    <property type="entry name" value="GIY-YIG endonuclease"/>
    <property type="match status" value="1"/>
</dbReference>